<reference evidence="3" key="1">
    <citation type="submission" date="2017-02" db="UniProtKB">
        <authorList>
            <consortium name="WormBaseParasite"/>
        </authorList>
    </citation>
    <scope>IDENTIFICATION</scope>
</reference>
<dbReference type="EMBL" id="UXUI01009248">
    <property type="protein sequence ID" value="VDD93323.1"/>
    <property type="molecule type" value="Genomic_DNA"/>
</dbReference>
<name>A0A0N4VDB3_ENTVE</name>
<keyword evidence="2" id="KW-1185">Reference proteome</keyword>
<gene>
    <name evidence="1" type="ORF">EVEC_LOCUS8074</name>
</gene>
<reference evidence="1 2" key="2">
    <citation type="submission" date="2018-10" db="EMBL/GenBank/DDBJ databases">
        <authorList>
            <consortium name="Pathogen Informatics"/>
        </authorList>
    </citation>
    <scope>NUCLEOTIDE SEQUENCE [LARGE SCALE GENOMIC DNA]</scope>
</reference>
<protein>
    <submittedName>
        <fullName evidence="3">Secreted protein</fullName>
    </submittedName>
</protein>
<dbReference type="Proteomes" id="UP000274131">
    <property type="component" value="Unassembled WGS sequence"/>
</dbReference>
<sequence>MGRESIGGHSGGRSQRSEMNIATVTAPVVALSMAESLMLSAVTLSVTAIVASTGHRECYVPETTLMLQKYYLGKILKHLIDEM</sequence>
<organism evidence="3">
    <name type="scientific">Enterobius vermicularis</name>
    <name type="common">Human pinworm</name>
    <dbReference type="NCBI Taxonomy" id="51028"/>
    <lineage>
        <taxon>Eukaryota</taxon>
        <taxon>Metazoa</taxon>
        <taxon>Ecdysozoa</taxon>
        <taxon>Nematoda</taxon>
        <taxon>Chromadorea</taxon>
        <taxon>Rhabditida</taxon>
        <taxon>Spirurina</taxon>
        <taxon>Oxyuridomorpha</taxon>
        <taxon>Oxyuroidea</taxon>
        <taxon>Oxyuridae</taxon>
        <taxon>Enterobius</taxon>
    </lineage>
</organism>
<proteinExistence type="predicted"/>
<dbReference type="AlphaFoldDB" id="A0A0N4VDB3"/>
<evidence type="ECO:0000313" key="3">
    <source>
        <dbReference type="WBParaSite" id="EVEC_0000859001-mRNA-1"/>
    </source>
</evidence>
<accession>A0A0N4VDB3</accession>
<evidence type="ECO:0000313" key="2">
    <source>
        <dbReference type="Proteomes" id="UP000274131"/>
    </source>
</evidence>
<dbReference type="WBParaSite" id="EVEC_0000859001-mRNA-1">
    <property type="protein sequence ID" value="EVEC_0000859001-mRNA-1"/>
    <property type="gene ID" value="EVEC_0000859001"/>
</dbReference>
<evidence type="ECO:0000313" key="1">
    <source>
        <dbReference type="EMBL" id="VDD93323.1"/>
    </source>
</evidence>